<feature type="compositionally biased region" description="Basic and acidic residues" evidence="1">
    <location>
        <begin position="397"/>
        <end position="408"/>
    </location>
</feature>
<sequence>MFEQLLRLFEERDESLLEAELRRLLDDVDPDADHVSEATGSRGRPLTAESRSEAEPAEAAEAGAEPDSPLEGNAERLDRLVTAGRAHLDLARGAARQQACAAAEQARALAAFARTRPSSLDRSDAEIGAAAAQTRAGRHSALAAVSEWAVDEVMVALGLTSDAATTLLVDSLLLVDRLPGTLQALSSGRISWAHAQVMTDLVAPLPADVRATAEERLLAKVEGRTRTQLRAAARRMVQKLDAAGVARRVTEAIRERRVTVHAGDDGMATLSATLPAPVARAVQDALGRYADAAASTGDERTRQQRMVDCLVDLVLRPGEHGLAPVQAQISLVAAVQTLLGGDEPGEVDGDLVPAEMVRELAVALGLMPRAESPGTEREAEPAGPMASGQPPADDSADQERIAGDRTGDESTGDESTDAESTDAESTDAESTDAEPTDAESTDAESTDAEPTDAEPTDAEPTDAEPTDAEPTDAEPTDAEPTDAEPTDAEPTDAGGDTGPRDDGRRAALADLLTTRTVRDTALAHRPQVALVDELSGQLVALTDAFAVRAGRALGPPPESPGYSPGAELDRFVRLRDRRCRFPGCRARPIRCDLDHTVPWPQGPTSHDNLCSLCRHHHRLSHQAPGWAMRGLADGGLEWTTPSGQVVTTHPTRCGADDWLDHPPPVVARADDVPVPDVPPGEPRPGSSAPDGRRDDPPPF</sequence>
<dbReference type="CDD" id="cd00085">
    <property type="entry name" value="HNHc"/>
    <property type="match status" value="1"/>
</dbReference>
<reference evidence="3 4" key="1">
    <citation type="submission" date="2019-07" db="EMBL/GenBank/DDBJ databases">
        <title>R&amp;d 2014.</title>
        <authorList>
            <person name="Klenk H.-P."/>
        </authorList>
    </citation>
    <scope>NUCLEOTIDE SEQUENCE [LARGE SCALE GENOMIC DNA]</scope>
    <source>
        <strain evidence="3 4">DSM 45764</strain>
    </source>
</reference>
<name>A0A562IN25_9ACTN</name>
<dbReference type="RefSeq" id="WP_166520982.1">
    <property type="nucleotide sequence ID" value="NZ_VLKF01000001.1"/>
</dbReference>
<accession>A0A562IN25</accession>
<gene>
    <name evidence="3" type="ORF">JD78_00928</name>
</gene>
<protein>
    <submittedName>
        <fullName evidence="3">Uncharacterized protein DUF222</fullName>
    </submittedName>
</protein>
<evidence type="ECO:0000256" key="1">
    <source>
        <dbReference type="SAM" id="MobiDB-lite"/>
    </source>
</evidence>
<organism evidence="3 4">
    <name type="scientific">Modestobacter roseus</name>
    <dbReference type="NCBI Taxonomy" id="1181884"/>
    <lineage>
        <taxon>Bacteria</taxon>
        <taxon>Bacillati</taxon>
        <taxon>Actinomycetota</taxon>
        <taxon>Actinomycetes</taxon>
        <taxon>Geodermatophilales</taxon>
        <taxon>Geodermatophilaceae</taxon>
        <taxon>Modestobacter</taxon>
    </lineage>
</organism>
<evidence type="ECO:0000259" key="2">
    <source>
        <dbReference type="SMART" id="SM00507"/>
    </source>
</evidence>
<dbReference type="EMBL" id="VLKF01000001">
    <property type="protein sequence ID" value="TWH72417.1"/>
    <property type="molecule type" value="Genomic_DNA"/>
</dbReference>
<evidence type="ECO:0000313" key="3">
    <source>
        <dbReference type="EMBL" id="TWH72417.1"/>
    </source>
</evidence>
<proteinExistence type="predicted"/>
<feature type="region of interest" description="Disordered" evidence="1">
    <location>
        <begin position="654"/>
        <end position="699"/>
    </location>
</feature>
<feature type="domain" description="HNH nuclease" evidence="2">
    <location>
        <begin position="567"/>
        <end position="618"/>
    </location>
</feature>
<dbReference type="InterPro" id="IPR003615">
    <property type="entry name" value="HNH_nuc"/>
</dbReference>
<feature type="compositionally biased region" description="Low complexity" evidence="1">
    <location>
        <begin position="57"/>
        <end position="69"/>
    </location>
</feature>
<dbReference type="AlphaFoldDB" id="A0A562IN25"/>
<feature type="compositionally biased region" description="Basic and acidic residues" evidence="1">
    <location>
        <begin position="690"/>
        <end position="699"/>
    </location>
</feature>
<feature type="region of interest" description="Disordered" evidence="1">
    <location>
        <begin position="24"/>
        <end position="72"/>
    </location>
</feature>
<keyword evidence="4" id="KW-1185">Reference proteome</keyword>
<dbReference type="InterPro" id="IPR003870">
    <property type="entry name" value="DUF222"/>
</dbReference>
<evidence type="ECO:0000313" key="4">
    <source>
        <dbReference type="Proteomes" id="UP000321490"/>
    </source>
</evidence>
<feature type="compositionally biased region" description="Basic and acidic residues" evidence="1">
    <location>
        <begin position="24"/>
        <end position="36"/>
    </location>
</feature>
<dbReference type="Pfam" id="PF02720">
    <property type="entry name" value="DUF222"/>
    <property type="match status" value="1"/>
</dbReference>
<dbReference type="SMART" id="SM00507">
    <property type="entry name" value="HNHc"/>
    <property type="match status" value="1"/>
</dbReference>
<comment type="caution">
    <text evidence="3">The sequence shown here is derived from an EMBL/GenBank/DDBJ whole genome shotgun (WGS) entry which is preliminary data.</text>
</comment>
<dbReference type="Proteomes" id="UP000321490">
    <property type="component" value="Unassembled WGS sequence"/>
</dbReference>
<feature type="region of interest" description="Disordered" evidence="1">
    <location>
        <begin position="368"/>
        <end position="503"/>
    </location>
</feature>
<feature type="compositionally biased region" description="Acidic residues" evidence="1">
    <location>
        <begin position="410"/>
        <end position="490"/>
    </location>
</feature>